<dbReference type="SUPFAM" id="SSF53790">
    <property type="entry name" value="Tetrapyrrole methylase"/>
    <property type="match status" value="1"/>
</dbReference>
<evidence type="ECO:0000256" key="4">
    <source>
        <dbReference type="ARBA" id="ARBA00022679"/>
    </source>
</evidence>
<feature type="domain" description="Tetrapyrrole methylase" evidence="6">
    <location>
        <begin position="11"/>
        <end position="195"/>
    </location>
</feature>
<keyword evidence="5" id="KW-0949">S-adenosyl-L-methionine</keyword>
<evidence type="ECO:0000256" key="5">
    <source>
        <dbReference type="ARBA" id="ARBA00022691"/>
    </source>
</evidence>
<dbReference type="NCBIfam" id="TIGR02469">
    <property type="entry name" value="CbiT"/>
    <property type="match status" value="1"/>
</dbReference>
<dbReference type="InterPro" id="IPR000878">
    <property type="entry name" value="4pyrrol_Mease"/>
</dbReference>
<dbReference type="GO" id="GO:0008276">
    <property type="term" value="F:protein methyltransferase activity"/>
    <property type="evidence" value="ECO:0007669"/>
    <property type="project" value="InterPro"/>
</dbReference>
<keyword evidence="3 7" id="KW-0489">Methyltransferase</keyword>
<protein>
    <submittedName>
        <fullName evidence="7">Precorrin-6Y C5,15-methyltransferase (Decarboxylating)</fullName>
        <ecNumber evidence="7">2.1.1.132</ecNumber>
    </submittedName>
</protein>
<dbReference type="GO" id="GO:0009236">
    <property type="term" value="P:cobalamin biosynthetic process"/>
    <property type="evidence" value="ECO:0007669"/>
    <property type="project" value="UniProtKB-UniPathway"/>
</dbReference>
<comment type="caution">
    <text evidence="7">The sequence shown here is derived from an EMBL/GenBank/DDBJ whole genome shotgun (WGS) entry which is preliminary data.</text>
</comment>
<name>A0A0P8C0J1_9CYAN</name>
<dbReference type="Gene3D" id="3.30.950.10">
    <property type="entry name" value="Methyltransferase, Cobalt-precorrin-4 Transmethylase, Domain 2"/>
    <property type="match status" value="1"/>
</dbReference>
<dbReference type="NCBIfam" id="TIGR02467">
    <property type="entry name" value="CbiE"/>
    <property type="match status" value="1"/>
</dbReference>
<dbReference type="SUPFAM" id="SSF53335">
    <property type="entry name" value="S-adenosyl-L-methionine-dependent methyltransferases"/>
    <property type="match status" value="1"/>
</dbReference>
<dbReference type="InterPro" id="IPR014008">
    <property type="entry name" value="Cbl_synth_MTase_CbiT"/>
</dbReference>
<evidence type="ECO:0000256" key="3">
    <source>
        <dbReference type="ARBA" id="ARBA00022603"/>
    </source>
</evidence>
<dbReference type="PANTHER" id="PTHR43182">
    <property type="entry name" value="COBALT-PRECORRIN-6B C(15)-METHYLTRANSFERASE (DECARBOXYLATING)"/>
    <property type="match status" value="1"/>
</dbReference>
<dbReference type="InterPro" id="IPR014776">
    <property type="entry name" value="4pyrrole_Mease_sub2"/>
</dbReference>
<evidence type="ECO:0000313" key="8">
    <source>
        <dbReference type="Proteomes" id="UP000050465"/>
    </source>
</evidence>
<reference evidence="7 8" key="1">
    <citation type="submission" date="2015-09" db="EMBL/GenBank/DDBJ databases">
        <title>Identification and resolution of microdiversity through metagenomic sequencing of parallel consortia.</title>
        <authorList>
            <person name="Nelson W.C."/>
            <person name="Romine M.F."/>
            <person name="Lindemann S.R."/>
        </authorList>
    </citation>
    <scope>NUCLEOTIDE SEQUENCE [LARGE SCALE GENOMIC DNA]</scope>
    <source>
        <strain evidence="7">Ana</strain>
    </source>
</reference>
<sequence length="452" mass="49322">MTIGDQVHPIVHVVGVGLTGADSLTPHTLAIVRQAELLIGAPRYLKAFDFLEGIETWPLGDFTRVFEDLQSRFQTNPNTRVVILASGDPLFFGIGRLLLRAFAAEQLMFYPQPSAIQLAFSRLKLPWQDATLVSVHGRDEQQLVAAIKRGETKIAILTDGVFTPRAIAALITALDFPVRYRLWVCENLGSADEQLSAHWPHELAQRDAHSSTQVDFADLNVVVLLRQSMAAAESDRQLDSLPLIGLPDSVFEGFRDRPTLMTKREIRLLILGALAPVDGQIIWDIGAGTGSVSIELSRLCPKARLYAIEKTAMGVGLIAQNAEKLAIAPIQVVQGVAPAALADLPIPDRVFIGGSSGQLTAILNFLTERMCSPADVPADLPAAPVRRIAIALATLEHLSEATTWLAQPHIATLWHYQLTQINIARSLPVGLLTRFLPLNPITLITISNRPFN</sequence>
<organism evidence="7 8">
    <name type="scientific">Phormidesmis priestleyi Ana</name>
    <dbReference type="NCBI Taxonomy" id="1666911"/>
    <lineage>
        <taxon>Bacteria</taxon>
        <taxon>Bacillati</taxon>
        <taxon>Cyanobacteriota</taxon>
        <taxon>Cyanophyceae</taxon>
        <taxon>Leptolyngbyales</taxon>
        <taxon>Leptolyngbyaceae</taxon>
        <taxon>Phormidesmis</taxon>
    </lineage>
</organism>
<evidence type="ECO:0000259" key="6">
    <source>
        <dbReference type="Pfam" id="PF00590"/>
    </source>
</evidence>
<dbReference type="UniPathway" id="UPA00148"/>
<dbReference type="Pfam" id="PF00590">
    <property type="entry name" value="TP_methylase"/>
    <property type="match status" value="1"/>
</dbReference>
<dbReference type="CDD" id="cd11644">
    <property type="entry name" value="Precorrin-6Y-MT"/>
    <property type="match status" value="1"/>
</dbReference>
<dbReference type="EC" id="2.1.1.132" evidence="7"/>
<dbReference type="EMBL" id="LJZR01000018">
    <property type="protein sequence ID" value="KPQ34652.1"/>
    <property type="molecule type" value="Genomic_DNA"/>
</dbReference>
<dbReference type="InterPro" id="IPR035996">
    <property type="entry name" value="4pyrrol_Methylase_sf"/>
</dbReference>
<dbReference type="InterPro" id="IPR050714">
    <property type="entry name" value="Cobalamin_biosynth_MTase"/>
</dbReference>
<dbReference type="GO" id="GO:0032259">
    <property type="term" value="P:methylation"/>
    <property type="evidence" value="ECO:0007669"/>
    <property type="project" value="UniProtKB-KW"/>
</dbReference>
<evidence type="ECO:0000313" key="7">
    <source>
        <dbReference type="EMBL" id="KPQ34652.1"/>
    </source>
</evidence>
<dbReference type="InterPro" id="IPR006365">
    <property type="entry name" value="Cbl_synth_CobL"/>
</dbReference>
<keyword evidence="4 7" id="KW-0808">Transferase</keyword>
<dbReference type="STRING" id="1666911.HLUCCA11_14155"/>
<dbReference type="Gene3D" id="3.40.50.150">
    <property type="entry name" value="Vaccinia Virus protein VP39"/>
    <property type="match status" value="1"/>
</dbReference>
<dbReference type="InterPro" id="IPR029063">
    <property type="entry name" value="SAM-dependent_MTases_sf"/>
</dbReference>
<dbReference type="PIRSF" id="PIRSF036428">
    <property type="entry name" value="CobL"/>
    <property type="match status" value="1"/>
</dbReference>
<dbReference type="Proteomes" id="UP000050465">
    <property type="component" value="Unassembled WGS sequence"/>
</dbReference>
<evidence type="ECO:0000256" key="2">
    <source>
        <dbReference type="ARBA" id="ARBA00022573"/>
    </source>
</evidence>
<dbReference type="InterPro" id="IPR014777">
    <property type="entry name" value="4pyrrole_Mease_sub1"/>
</dbReference>
<keyword evidence="2" id="KW-0169">Cobalamin biosynthesis</keyword>
<comment type="pathway">
    <text evidence="1">Cofactor biosynthesis; adenosylcobalamin biosynthesis.</text>
</comment>
<dbReference type="InterPro" id="IPR012818">
    <property type="entry name" value="CbiE"/>
</dbReference>
<proteinExistence type="predicted"/>
<gene>
    <name evidence="7" type="primary">cobL</name>
    <name evidence="7" type="ORF">HLUCCA11_14155</name>
</gene>
<dbReference type="PANTHER" id="PTHR43182:SF1">
    <property type="entry name" value="COBALT-PRECORRIN-7 C(5)-METHYLTRANSFERASE"/>
    <property type="match status" value="1"/>
</dbReference>
<accession>A0A0P8C0J1</accession>
<dbReference type="AlphaFoldDB" id="A0A0P8C0J1"/>
<evidence type="ECO:0000256" key="1">
    <source>
        <dbReference type="ARBA" id="ARBA00004953"/>
    </source>
</evidence>
<dbReference type="GO" id="GO:0046025">
    <property type="term" value="F:precorrin-6Y C5,15-methyltransferase (decarboxylating) activity"/>
    <property type="evidence" value="ECO:0007669"/>
    <property type="project" value="UniProtKB-EC"/>
</dbReference>
<dbReference type="Gene3D" id="3.40.1010.10">
    <property type="entry name" value="Cobalt-precorrin-4 Transmethylase, Domain 1"/>
    <property type="match status" value="1"/>
</dbReference>
<dbReference type="PATRIC" id="fig|1666911.3.peg.77"/>